<proteinExistence type="inferred from homology"/>
<dbReference type="PANTHER" id="PTHR24320">
    <property type="entry name" value="RETINOL DEHYDROGENASE"/>
    <property type="match status" value="1"/>
</dbReference>
<comment type="similarity">
    <text evidence="1">Belongs to the short-chain dehydrogenases/reductases (SDR) family.</text>
</comment>
<evidence type="ECO:0000313" key="5">
    <source>
        <dbReference type="Proteomes" id="UP001498421"/>
    </source>
</evidence>
<evidence type="ECO:0000256" key="3">
    <source>
        <dbReference type="ARBA" id="ARBA00023002"/>
    </source>
</evidence>
<keyword evidence="3 4" id="KW-0560">Oxidoreductase</keyword>
<dbReference type="EC" id="1.3.1.33" evidence="4"/>
<evidence type="ECO:0000313" key="4">
    <source>
        <dbReference type="EMBL" id="KAK7426293.1"/>
    </source>
</evidence>
<dbReference type="Gene3D" id="3.40.50.720">
    <property type="entry name" value="NAD(P)-binding Rossmann-like Domain"/>
    <property type="match status" value="1"/>
</dbReference>
<dbReference type="Pfam" id="PF00106">
    <property type="entry name" value="adh_short"/>
    <property type="match status" value="1"/>
</dbReference>
<accession>A0ABR1HYC9</accession>
<dbReference type="PANTHER" id="PTHR24320:SF236">
    <property type="entry name" value="SHORT-CHAIN DEHYDROGENASE-RELATED"/>
    <property type="match status" value="1"/>
</dbReference>
<dbReference type="Proteomes" id="UP001498421">
    <property type="component" value="Unassembled WGS sequence"/>
</dbReference>
<dbReference type="GO" id="GO:0016630">
    <property type="term" value="F:protochlorophyllide reductase activity"/>
    <property type="evidence" value="ECO:0007669"/>
    <property type="project" value="UniProtKB-EC"/>
</dbReference>
<evidence type="ECO:0000256" key="2">
    <source>
        <dbReference type="ARBA" id="ARBA00022857"/>
    </source>
</evidence>
<keyword evidence="5" id="KW-1185">Reference proteome</keyword>
<reference evidence="4 5" key="1">
    <citation type="journal article" date="2025" name="Microbiol. Resour. Announc.">
        <title>Draft genome sequences for Neonectria magnoliae and Neonectria punicea, canker pathogens of Liriodendron tulipifera and Acer saccharum in West Virginia.</title>
        <authorList>
            <person name="Petronek H.M."/>
            <person name="Kasson M.T."/>
            <person name="Metheny A.M."/>
            <person name="Stauder C.M."/>
            <person name="Lovett B."/>
            <person name="Lynch S.C."/>
            <person name="Garnas J.R."/>
            <person name="Kasson L.R."/>
            <person name="Stajich J.E."/>
        </authorList>
    </citation>
    <scope>NUCLEOTIDE SEQUENCE [LARGE SCALE GENOMIC DNA]</scope>
    <source>
        <strain evidence="4 5">NRRL 64651</strain>
    </source>
</reference>
<dbReference type="InterPro" id="IPR036291">
    <property type="entry name" value="NAD(P)-bd_dom_sf"/>
</dbReference>
<dbReference type="EMBL" id="JAZAVK010000068">
    <property type="protein sequence ID" value="KAK7426293.1"/>
    <property type="molecule type" value="Genomic_DNA"/>
</dbReference>
<sequence>MSVRSQIFPPSPTFTGTSLPSLSSRIYVITGATSGVGLELAKILFSKDAVVYIAARTAARITSAIETIKALFPESTGRLVPLEVDLSDLKSIAPAARLFKAMET</sequence>
<protein>
    <submittedName>
        <fullName evidence="4">Short-chain alcohol dehydrogenase</fullName>
        <ecNumber evidence="4">1.3.1.33</ecNumber>
    </submittedName>
</protein>
<comment type="caution">
    <text evidence="4">The sequence shown here is derived from an EMBL/GenBank/DDBJ whole genome shotgun (WGS) entry which is preliminary data.</text>
</comment>
<dbReference type="SUPFAM" id="SSF51735">
    <property type="entry name" value="NAD(P)-binding Rossmann-fold domains"/>
    <property type="match status" value="1"/>
</dbReference>
<organism evidence="4 5">
    <name type="scientific">Neonectria magnoliae</name>
    <dbReference type="NCBI Taxonomy" id="2732573"/>
    <lineage>
        <taxon>Eukaryota</taxon>
        <taxon>Fungi</taxon>
        <taxon>Dikarya</taxon>
        <taxon>Ascomycota</taxon>
        <taxon>Pezizomycotina</taxon>
        <taxon>Sordariomycetes</taxon>
        <taxon>Hypocreomycetidae</taxon>
        <taxon>Hypocreales</taxon>
        <taxon>Nectriaceae</taxon>
        <taxon>Neonectria</taxon>
    </lineage>
</organism>
<name>A0ABR1HYC9_9HYPO</name>
<gene>
    <name evidence="4" type="primary">RDH1_3</name>
    <name evidence="4" type="ORF">QQZ08_007193</name>
</gene>
<keyword evidence="2" id="KW-0521">NADP</keyword>
<evidence type="ECO:0000256" key="1">
    <source>
        <dbReference type="ARBA" id="ARBA00006484"/>
    </source>
</evidence>
<dbReference type="InterPro" id="IPR002347">
    <property type="entry name" value="SDR_fam"/>
</dbReference>